<evidence type="ECO:0000313" key="11">
    <source>
        <dbReference type="Proteomes" id="UP000030101"/>
    </source>
</evidence>
<keyword evidence="4 9" id="KW-0547">Nucleotide-binding</keyword>
<comment type="catalytic activity">
    <reaction evidence="9">
        <text>(7R,8S)-7,8-diammoniononanoate + CO2 + ATP = (4R,5S)-dethiobiotin + ADP + phosphate + 3 H(+)</text>
        <dbReference type="Rhea" id="RHEA:15805"/>
        <dbReference type="ChEBI" id="CHEBI:15378"/>
        <dbReference type="ChEBI" id="CHEBI:16526"/>
        <dbReference type="ChEBI" id="CHEBI:30616"/>
        <dbReference type="ChEBI" id="CHEBI:43474"/>
        <dbReference type="ChEBI" id="CHEBI:149469"/>
        <dbReference type="ChEBI" id="CHEBI:149473"/>
        <dbReference type="ChEBI" id="CHEBI:456216"/>
        <dbReference type="EC" id="6.3.3.3"/>
    </reaction>
</comment>
<feature type="binding site" evidence="9">
    <location>
        <position position="43"/>
    </location>
    <ligand>
        <name>substrate</name>
    </ligand>
</feature>
<dbReference type="Pfam" id="PF13500">
    <property type="entry name" value="AAA_26"/>
    <property type="match status" value="1"/>
</dbReference>
<name>A0ABR4XN56_9PORP</name>
<dbReference type="EC" id="6.3.3.3" evidence="9"/>
<keyword evidence="11" id="KW-1185">Reference proteome</keyword>
<evidence type="ECO:0000256" key="9">
    <source>
        <dbReference type="HAMAP-Rule" id="MF_00336"/>
    </source>
</evidence>
<feature type="binding site" evidence="9">
    <location>
        <begin position="178"/>
        <end position="179"/>
    </location>
    <ligand>
        <name>ATP</name>
        <dbReference type="ChEBI" id="CHEBI:30616"/>
    </ligand>
</feature>
<proteinExistence type="inferred from homology"/>
<evidence type="ECO:0000256" key="1">
    <source>
        <dbReference type="ARBA" id="ARBA00022490"/>
    </source>
</evidence>
<feature type="binding site" evidence="9">
    <location>
        <position position="118"/>
    </location>
    <ligand>
        <name>Mg(2+)</name>
        <dbReference type="ChEBI" id="CHEBI:18420"/>
    </ligand>
</feature>
<evidence type="ECO:0000256" key="4">
    <source>
        <dbReference type="ARBA" id="ARBA00022741"/>
    </source>
</evidence>
<evidence type="ECO:0000256" key="3">
    <source>
        <dbReference type="ARBA" id="ARBA00022723"/>
    </source>
</evidence>
<feature type="binding site" evidence="9">
    <location>
        <position position="18"/>
    </location>
    <ligand>
        <name>Mg(2+)</name>
        <dbReference type="ChEBI" id="CHEBI:18420"/>
    </ligand>
</feature>
<dbReference type="EMBL" id="JQZV01000001">
    <property type="protein sequence ID" value="KGN93629.1"/>
    <property type="molecule type" value="Genomic_DNA"/>
</dbReference>
<feature type="binding site" evidence="9">
    <location>
        <position position="52"/>
    </location>
    <ligand>
        <name>Mg(2+)</name>
        <dbReference type="ChEBI" id="CHEBI:18420"/>
    </ligand>
</feature>
<keyword evidence="6 9" id="KW-0067">ATP-binding</keyword>
<comment type="catalytic activity">
    <reaction evidence="8">
        <text>(7R,8S)-8-amino-7-(carboxyamino)nonanoate + ATP = (4R,5S)-dethiobiotin + ADP + phosphate + H(+)</text>
        <dbReference type="Rhea" id="RHEA:63684"/>
        <dbReference type="ChEBI" id="CHEBI:15378"/>
        <dbReference type="ChEBI" id="CHEBI:30616"/>
        <dbReference type="ChEBI" id="CHEBI:43474"/>
        <dbReference type="ChEBI" id="CHEBI:149470"/>
        <dbReference type="ChEBI" id="CHEBI:149473"/>
        <dbReference type="ChEBI" id="CHEBI:456216"/>
    </reaction>
</comment>
<dbReference type="Gene3D" id="3.40.50.300">
    <property type="entry name" value="P-loop containing nucleotide triphosphate hydrolases"/>
    <property type="match status" value="1"/>
</dbReference>
<keyword evidence="7 9" id="KW-0460">Magnesium</keyword>
<evidence type="ECO:0000256" key="7">
    <source>
        <dbReference type="ARBA" id="ARBA00022842"/>
    </source>
</evidence>
<comment type="caution">
    <text evidence="10">The sequence shown here is derived from an EMBL/GenBank/DDBJ whole genome shotgun (WGS) entry which is preliminary data.</text>
</comment>
<evidence type="ECO:0000256" key="6">
    <source>
        <dbReference type="ARBA" id="ARBA00022840"/>
    </source>
</evidence>
<comment type="function">
    <text evidence="9">Catalyzes a mechanistically unusual reaction, the ATP-dependent insertion of CO2 between the N7 and N8 nitrogen atoms of 7,8-diaminopelargonic acid (DAPA, also called 7,8-diammoniononanoate) to form a ureido ring.</text>
</comment>
<dbReference type="PANTHER" id="PTHR43210:SF2">
    <property type="entry name" value="ATP-DEPENDENT DETHIOBIOTIN SYNTHETASE BIOD 2"/>
    <property type="match status" value="1"/>
</dbReference>
<evidence type="ECO:0000256" key="5">
    <source>
        <dbReference type="ARBA" id="ARBA00022756"/>
    </source>
</evidence>
<evidence type="ECO:0000256" key="8">
    <source>
        <dbReference type="ARBA" id="ARBA00047386"/>
    </source>
</evidence>
<comment type="subunit">
    <text evidence="9">Homodimer.</text>
</comment>
<evidence type="ECO:0000256" key="2">
    <source>
        <dbReference type="ARBA" id="ARBA00022598"/>
    </source>
</evidence>
<reference evidence="10 11" key="1">
    <citation type="submission" date="2014-08" db="EMBL/GenBank/DDBJ databases">
        <title>Porphyromonas canoris strain:OH2762 Genome sequencing.</title>
        <authorList>
            <person name="Wallis C."/>
            <person name="Deusch O."/>
            <person name="O'Flynn C."/>
            <person name="Davis I."/>
            <person name="Jospin G."/>
            <person name="Darling A.E."/>
            <person name="Coil D.A."/>
            <person name="Alexiev A."/>
            <person name="Horsfall A."/>
            <person name="Kirkwood N."/>
            <person name="Harris S."/>
            <person name="Eisen J.A."/>
        </authorList>
    </citation>
    <scope>NUCLEOTIDE SEQUENCE [LARGE SCALE GENOMIC DNA]</scope>
    <source>
        <strain evidence="11">COT-108 OH2762</strain>
    </source>
</reference>
<dbReference type="HAMAP" id="MF_00336">
    <property type="entry name" value="BioD"/>
    <property type="match status" value="1"/>
</dbReference>
<feature type="binding site" evidence="9">
    <location>
        <begin position="14"/>
        <end position="19"/>
    </location>
    <ligand>
        <name>ATP</name>
        <dbReference type="ChEBI" id="CHEBI:30616"/>
    </ligand>
</feature>
<gene>
    <name evidence="9" type="primary">bioD</name>
    <name evidence="10" type="ORF">HQ43_00370</name>
</gene>
<dbReference type="SUPFAM" id="SSF52540">
    <property type="entry name" value="P-loop containing nucleoside triphosphate hydrolases"/>
    <property type="match status" value="1"/>
</dbReference>
<accession>A0ABR4XN56</accession>
<comment type="pathway">
    <text evidence="9">Cofactor biosynthesis; biotin biosynthesis; biotin from 7,8-diaminononanoate: step 1/2.</text>
</comment>
<evidence type="ECO:0000313" key="10">
    <source>
        <dbReference type="EMBL" id="KGN93629.1"/>
    </source>
</evidence>
<feature type="active site" evidence="9">
    <location>
        <position position="39"/>
    </location>
</feature>
<dbReference type="CDD" id="cd03109">
    <property type="entry name" value="DTBS"/>
    <property type="match status" value="1"/>
</dbReference>
<dbReference type="InterPro" id="IPR004472">
    <property type="entry name" value="DTB_synth_BioD"/>
</dbReference>
<feature type="binding site" evidence="9">
    <location>
        <begin position="118"/>
        <end position="121"/>
    </location>
    <ligand>
        <name>ATP</name>
        <dbReference type="ChEBI" id="CHEBI:30616"/>
    </ligand>
</feature>
<dbReference type="PIRSF" id="PIRSF006755">
    <property type="entry name" value="DTB_synth"/>
    <property type="match status" value="1"/>
</dbReference>
<comment type="similarity">
    <text evidence="9">Belongs to the dethiobiotin synthetase family.</text>
</comment>
<feature type="binding site" evidence="9">
    <location>
        <position position="52"/>
    </location>
    <ligand>
        <name>ATP</name>
        <dbReference type="ChEBI" id="CHEBI:30616"/>
    </ligand>
</feature>
<dbReference type="PANTHER" id="PTHR43210">
    <property type="entry name" value="DETHIOBIOTIN SYNTHETASE"/>
    <property type="match status" value="1"/>
</dbReference>
<comment type="subcellular location">
    <subcellularLocation>
        <location evidence="9">Cytoplasm</location>
    </subcellularLocation>
</comment>
<keyword evidence="5 9" id="KW-0093">Biotin biosynthesis</keyword>
<keyword evidence="2 9" id="KW-0436">Ligase</keyword>
<sequence length="216" mass="23719">MTESVYFVSGIDTDAGKSVATGLLSKQLLSEGVRSLTQKMVQTGVTAPVAEDIVTHRRIEGRPLLDEDRNGSTCPLLFSYPCSPHMAASRDRKPPIDTALISDATAKLTALCDCLLLEGAGGLMVPLTEDRLTIDYIEEQKIPVILVSTAKLGSINHTLLSLDALRQRGIAVPLLVYNRHIATDCEITEETLRWLSQYLSRHYPDTILLEMESIVL</sequence>
<comment type="caution">
    <text evidence="9">Lacks conserved residue(s) required for the propagation of feature annotation.</text>
</comment>
<comment type="cofactor">
    <cofactor evidence="9">
        <name>Mg(2+)</name>
        <dbReference type="ChEBI" id="CHEBI:18420"/>
    </cofactor>
</comment>
<keyword evidence="3 9" id="KW-0479">Metal-binding</keyword>
<organism evidence="10 11">
    <name type="scientific">Porphyromonas canoris</name>
    <dbReference type="NCBI Taxonomy" id="36875"/>
    <lineage>
        <taxon>Bacteria</taxon>
        <taxon>Pseudomonadati</taxon>
        <taxon>Bacteroidota</taxon>
        <taxon>Bacteroidia</taxon>
        <taxon>Bacteroidales</taxon>
        <taxon>Porphyromonadaceae</taxon>
        <taxon>Porphyromonas</taxon>
    </lineage>
</organism>
<keyword evidence="1 9" id="KW-0963">Cytoplasm</keyword>
<dbReference type="NCBIfam" id="TIGR00347">
    <property type="entry name" value="bioD"/>
    <property type="match status" value="1"/>
</dbReference>
<dbReference type="InterPro" id="IPR027417">
    <property type="entry name" value="P-loop_NTPase"/>
</dbReference>
<dbReference type="Proteomes" id="UP000030101">
    <property type="component" value="Unassembled WGS sequence"/>
</dbReference>
<protein>
    <recommendedName>
        <fullName evidence="9">ATP-dependent dethiobiotin synthetase BioD</fullName>
        <ecNumber evidence="9">6.3.3.3</ecNumber>
    </recommendedName>
    <alternativeName>
        <fullName evidence="9">DTB synthetase</fullName>
        <shortName evidence="9">DTBS</shortName>
    </alternativeName>
    <alternativeName>
        <fullName evidence="9">Dethiobiotin synthase</fullName>
    </alternativeName>
</protein>